<dbReference type="Gene3D" id="1.10.700.10">
    <property type="entry name" value="Dioxygenase LigAB, LigA subunit"/>
    <property type="match status" value="1"/>
</dbReference>
<name>A0A917BD29_9MICO</name>
<dbReference type="InterPro" id="IPR036622">
    <property type="entry name" value="LigA_sf"/>
</dbReference>
<organism evidence="1 2">
    <name type="scientific">Subtercola lobariae</name>
    <dbReference type="NCBI Taxonomy" id="1588641"/>
    <lineage>
        <taxon>Bacteria</taxon>
        <taxon>Bacillati</taxon>
        <taxon>Actinomycetota</taxon>
        <taxon>Actinomycetes</taxon>
        <taxon>Micrococcales</taxon>
        <taxon>Microbacteriaceae</taxon>
        <taxon>Subtercola</taxon>
    </lineage>
</organism>
<keyword evidence="2" id="KW-1185">Reference proteome</keyword>
<comment type="caution">
    <text evidence="1">The sequence shown here is derived from an EMBL/GenBank/DDBJ whole genome shotgun (WGS) entry which is preliminary data.</text>
</comment>
<dbReference type="AlphaFoldDB" id="A0A917BD29"/>
<dbReference type="EMBL" id="BMGP01000006">
    <property type="protein sequence ID" value="GGF38167.1"/>
    <property type="molecule type" value="Genomic_DNA"/>
</dbReference>
<evidence type="ECO:0000313" key="2">
    <source>
        <dbReference type="Proteomes" id="UP000598775"/>
    </source>
</evidence>
<accession>A0A917BD29</accession>
<gene>
    <name evidence="1" type="ORF">GCM10011399_33890</name>
</gene>
<protein>
    <recommendedName>
        <fullName evidence="3">Extradiol ring-cleavage dioxygenase LigAB LigA subunit domain-containing protein</fullName>
    </recommendedName>
</protein>
<evidence type="ECO:0008006" key="3">
    <source>
        <dbReference type="Google" id="ProtNLM"/>
    </source>
</evidence>
<dbReference type="SUPFAM" id="SSF48076">
    <property type="entry name" value="LigA subunit of an aromatic-ring-opening dioxygenase LigAB"/>
    <property type="match status" value="1"/>
</dbReference>
<reference evidence="1 2" key="1">
    <citation type="journal article" date="2014" name="Int. J. Syst. Evol. Microbiol.">
        <title>Complete genome sequence of Corynebacterium casei LMG S-19264T (=DSM 44701T), isolated from a smear-ripened cheese.</title>
        <authorList>
            <consortium name="US DOE Joint Genome Institute (JGI-PGF)"/>
            <person name="Walter F."/>
            <person name="Albersmeier A."/>
            <person name="Kalinowski J."/>
            <person name="Ruckert C."/>
        </authorList>
    </citation>
    <scope>NUCLEOTIDE SEQUENCE [LARGE SCALE GENOMIC DNA]</scope>
    <source>
        <strain evidence="1 2">CGMCC 1.12976</strain>
    </source>
</reference>
<dbReference type="Proteomes" id="UP000598775">
    <property type="component" value="Unassembled WGS sequence"/>
</dbReference>
<sequence length="104" mass="11635">MSTYQVAKFCRSCLMNSEVRDLAIRTPEAALDLFDLSAQERALLLAGEVGELSLLGCNDFLLSYLPRWNLFGLDVPLYSERMRAVATRAVPNRHLTDELGTQAD</sequence>
<proteinExistence type="predicted"/>
<dbReference type="RefSeq" id="WP_188680398.1">
    <property type="nucleotide sequence ID" value="NZ_BMGP01000006.1"/>
</dbReference>
<evidence type="ECO:0000313" key="1">
    <source>
        <dbReference type="EMBL" id="GGF38167.1"/>
    </source>
</evidence>